<dbReference type="PANTHER" id="PTHR46300:SF7">
    <property type="entry name" value="P450, PUTATIVE (EUROFUNG)-RELATED"/>
    <property type="match status" value="1"/>
</dbReference>
<keyword evidence="12" id="KW-1185">Reference proteome</keyword>
<sequence length="449" mass="50951">MYLEAMGQPIIVLNSLPVVVDLLEKRAPNFSERPATPAFEIMNYNWMFGLMSYSDPSWKAHRKTFHKFFHQSEIPKYRPILEQEMLVFLRRLSNNPSAFHEETRSYFGSIIIRISYGVNDRDYNNVLTERAERIIKGFSEVALPGNYLVNIFPSLAYVPAWFPGAGWKRRLMELAANMNSALLDSWSDAKERVRNGYQSEFPNVATQVIEALPAESDPSYLEEEAVARNSTVVAYVAGADTTVSSAHVLFFALASNLEAQRKAQEELDEVVGAERLPMPEDIPQLPYIQAIVKELSRWHTVAPLCIPHAVKDDDEYQGYFLPKGSIVFPNTWAIMHDPKVFEDPMKFKPERYLKDGKINPDVRDAISDGSFGYGRRVCPGRYLSNDALAYFTACLLSVFNITPPKDENGNPTQMPETLEVTSKELLSSPLPYECDITLRSARHAILFSE</sequence>
<evidence type="ECO:0000256" key="2">
    <source>
        <dbReference type="ARBA" id="ARBA00005179"/>
    </source>
</evidence>
<dbReference type="GO" id="GO:0016705">
    <property type="term" value="F:oxidoreductase activity, acting on paired donors, with incorporation or reduction of molecular oxygen"/>
    <property type="evidence" value="ECO:0007669"/>
    <property type="project" value="InterPro"/>
</dbReference>
<dbReference type="RefSeq" id="XP_001840008.2">
    <property type="nucleotide sequence ID" value="XM_001839956.2"/>
</dbReference>
<evidence type="ECO:0000256" key="3">
    <source>
        <dbReference type="ARBA" id="ARBA00010617"/>
    </source>
</evidence>
<dbReference type="InterPro" id="IPR036396">
    <property type="entry name" value="Cyt_P450_sf"/>
</dbReference>
<proteinExistence type="inferred from homology"/>
<dbReference type="InterPro" id="IPR002401">
    <property type="entry name" value="Cyt_P450_E_grp-I"/>
</dbReference>
<dbReference type="InterPro" id="IPR001128">
    <property type="entry name" value="Cyt_P450"/>
</dbReference>
<dbReference type="AlphaFoldDB" id="A8PAL8"/>
<evidence type="ECO:0000256" key="10">
    <source>
        <dbReference type="RuleBase" id="RU000461"/>
    </source>
</evidence>
<organism evidence="11 12">
    <name type="scientific">Coprinopsis cinerea (strain Okayama-7 / 130 / ATCC MYA-4618 / FGSC 9003)</name>
    <name type="common">Inky cap fungus</name>
    <name type="synonym">Hormographiella aspergillata</name>
    <dbReference type="NCBI Taxonomy" id="240176"/>
    <lineage>
        <taxon>Eukaryota</taxon>
        <taxon>Fungi</taxon>
        <taxon>Dikarya</taxon>
        <taxon>Basidiomycota</taxon>
        <taxon>Agaricomycotina</taxon>
        <taxon>Agaricomycetes</taxon>
        <taxon>Agaricomycetidae</taxon>
        <taxon>Agaricales</taxon>
        <taxon>Agaricineae</taxon>
        <taxon>Psathyrellaceae</taxon>
        <taxon>Coprinopsis</taxon>
    </lineage>
</organism>
<name>A8PAL8_COPC7</name>
<protein>
    <submittedName>
        <fullName evidence="11">Cytochrome P450</fullName>
    </submittedName>
</protein>
<dbReference type="HOGENOM" id="CLU_001570_2_0_1"/>
<comment type="cofactor">
    <cofactor evidence="1 9">
        <name>heme</name>
        <dbReference type="ChEBI" id="CHEBI:30413"/>
    </cofactor>
</comment>
<evidence type="ECO:0000256" key="4">
    <source>
        <dbReference type="ARBA" id="ARBA00022617"/>
    </source>
</evidence>
<dbReference type="SUPFAM" id="SSF48264">
    <property type="entry name" value="Cytochrome P450"/>
    <property type="match status" value="1"/>
</dbReference>
<evidence type="ECO:0000313" key="12">
    <source>
        <dbReference type="Proteomes" id="UP000001861"/>
    </source>
</evidence>
<comment type="similarity">
    <text evidence="3 10">Belongs to the cytochrome P450 family.</text>
</comment>
<keyword evidence="7 9" id="KW-0408">Iron</keyword>
<dbReference type="EMBL" id="AACS02000002">
    <property type="protein sequence ID" value="EAU81789.2"/>
    <property type="molecule type" value="Genomic_DNA"/>
</dbReference>
<comment type="pathway">
    <text evidence="2">Secondary metabolite biosynthesis.</text>
</comment>
<evidence type="ECO:0000256" key="6">
    <source>
        <dbReference type="ARBA" id="ARBA00023002"/>
    </source>
</evidence>
<dbReference type="KEGG" id="cci:CC1G_10392"/>
<keyword evidence="6 10" id="KW-0560">Oxidoreductase</keyword>
<dbReference type="GO" id="GO:0005506">
    <property type="term" value="F:iron ion binding"/>
    <property type="evidence" value="ECO:0007669"/>
    <property type="project" value="InterPro"/>
</dbReference>
<gene>
    <name evidence="11" type="ORF">CC1G_10392</name>
</gene>
<evidence type="ECO:0000256" key="5">
    <source>
        <dbReference type="ARBA" id="ARBA00022723"/>
    </source>
</evidence>
<accession>A8PAL8</accession>
<dbReference type="Gene3D" id="1.10.630.10">
    <property type="entry name" value="Cytochrome P450"/>
    <property type="match status" value="1"/>
</dbReference>
<evidence type="ECO:0000256" key="9">
    <source>
        <dbReference type="PIRSR" id="PIRSR602401-1"/>
    </source>
</evidence>
<dbReference type="PANTHER" id="PTHR46300">
    <property type="entry name" value="P450, PUTATIVE (EUROFUNG)-RELATED-RELATED"/>
    <property type="match status" value="1"/>
</dbReference>
<dbReference type="STRING" id="240176.A8PAL8"/>
<dbReference type="InParanoid" id="A8PAL8"/>
<dbReference type="InterPro" id="IPR050364">
    <property type="entry name" value="Cytochrome_P450_fung"/>
</dbReference>
<dbReference type="PROSITE" id="PS00086">
    <property type="entry name" value="CYTOCHROME_P450"/>
    <property type="match status" value="1"/>
</dbReference>
<dbReference type="VEuPathDB" id="FungiDB:CC1G_10392"/>
<dbReference type="CDD" id="cd11065">
    <property type="entry name" value="CYP64-like"/>
    <property type="match status" value="1"/>
</dbReference>
<dbReference type="Proteomes" id="UP000001861">
    <property type="component" value="Unassembled WGS sequence"/>
</dbReference>
<evidence type="ECO:0000256" key="1">
    <source>
        <dbReference type="ARBA" id="ARBA00001971"/>
    </source>
</evidence>
<keyword evidence="4 9" id="KW-0349">Heme</keyword>
<evidence type="ECO:0000313" key="11">
    <source>
        <dbReference type="EMBL" id="EAU81789.2"/>
    </source>
</evidence>
<keyword evidence="8 10" id="KW-0503">Monooxygenase</keyword>
<dbReference type="GeneID" id="6016631"/>
<reference evidence="11 12" key="1">
    <citation type="journal article" date="2010" name="Proc. Natl. Acad. Sci. U.S.A.">
        <title>Insights into evolution of multicellular fungi from the assembled chromosomes of the mushroom Coprinopsis cinerea (Coprinus cinereus).</title>
        <authorList>
            <person name="Stajich J.E."/>
            <person name="Wilke S.K."/>
            <person name="Ahren D."/>
            <person name="Au C.H."/>
            <person name="Birren B.W."/>
            <person name="Borodovsky M."/>
            <person name="Burns C."/>
            <person name="Canback B."/>
            <person name="Casselton L.A."/>
            <person name="Cheng C.K."/>
            <person name="Deng J."/>
            <person name="Dietrich F.S."/>
            <person name="Fargo D.C."/>
            <person name="Farman M.L."/>
            <person name="Gathman A.C."/>
            <person name="Goldberg J."/>
            <person name="Guigo R."/>
            <person name="Hoegger P.J."/>
            <person name="Hooker J.B."/>
            <person name="Huggins A."/>
            <person name="James T.Y."/>
            <person name="Kamada T."/>
            <person name="Kilaru S."/>
            <person name="Kodira C."/>
            <person name="Kues U."/>
            <person name="Kupfer D."/>
            <person name="Kwan H.S."/>
            <person name="Lomsadze A."/>
            <person name="Li W."/>
            <person name="Lilly W.W."/>
            <person name="Ma L.J."/>
            <person name="Mackey A.J."/>
            <person name="Manning G."/>
            <person name="Martin F."/>
            <person name="Muraguchi H."/>
            <person name="Natvig D.O."/>
            <person name="Palmerini H."/>
            <person name="Ramesh M.A."/>
            <person name="Rehmeyer C.J."/>
            <person name="Roe B.A."/>
            <person name="Shenoy N."/>
            <person name="Stanke M."/>
            <person name="Ter-Hovhannisyan V."/>
            <person name="Tunlid A."/>
            <person name="Velagapudi R."/>
            <person name="Vision T.J."/>
            <person name="Zeng Q."/>
            <person name="Zolan M.E."/>
            <person name="Pukkila P.J."/>
        </authorList>
    </citation>
    <scope>NUCLEOTIDE SEQUENCE [LARGE SCALE GENOMIC DNA]</scope>
    <source>
        <strain evidence="12">Okayama-7 / 130 / ATCC MYA-4618 / FGSC 9003</strain>
    </source>
</reference>
<dbReference type="GO" id="GO:0004497">
    <property type="term" value="F:monooxygenase activity"/>
    <property type="evidence" value="ECO:0007669"/>
    <property type="project" value="UniProtKB-KW"/>
</dbReference>
<dbReference type="OrthoDB" id="2789670at2759"/>
<dbReference type="PRINTS" id="PR00463">
    <property type="entry name" value="EP450I"/>
</dbReference>
<evidence type="ECO:0000256" key="8">
    <source>
        <dbReference type="ARBA" id="ARBA00023033"/>
    </source>
</evidence>
<dbReference type="OMA" id="ERFMDCD"/>
<dbReference type="InterPro" id="IPR017972">
    <property type="entry name" value="Cyt_P450_CS"/>
</dbReference>
<comment type="caution">
    <text evidence="11">The sequence shown here is derived from an EMBL/GenBank/DDBJ whole genome shotgun (WGS) entry which is preliminary data.</text>
</comment>
<dbReference type="Pfam" id="PF00067">
    <property type="entry name" value="p450"/>
    <property type="match status" value="1"/>
</dbReference>
<dbReference type="eggNOG" id="KOG0156">
    <property type="taxonomic scope" value="Eukaryota"/>
</dbReference>
<evidence type="ECO:0000256" key="7">
    <source>
        <dbReference type="ARBA" id="ARBA00023004"/>
    </source>
</evidence>
<feature type="binding site" description="axial binding residue" evidence="9">
    <location>
        <position position="378"/>
    </location>
    <ligand>
        <name>heme</name>
        <dbReference type="ChEBI" id="CHEBI:30413"/>
    </ligand>
    <ligandPart>
        <name>Fe</name>
        <dbReference type="ChEBI" id="CHEBI:18248"/>
    </ligandPart>
</feature>
<dbReference type="GO" id="GO:0020037">
    <property type="term" value="F:heme binding"/>
    <property type="evidence" value="ECO:0007669"/>
    <property type="project" value="InterPro"/>
</dbReference>
<keyword evidence="5 9" id="KW-0479">Metal-binding</keyword>